<reference evidence="2" key="1">
    <citation type="submission" date="2020-05" db="EMBL/GenBank/DDBJ databases">
        <authorList>
            <person name="Chiriac C."/>
            <person name="Salcher M."/>
            <person name="Ghai R."/>
            <person name="Kavagutti S V."/>
        </authorList>
    </citation>
    <scope>NUCLEOTIDE SEQUENCE</scope>
</reference>
<dbReference type="EMBL" id="LR797026">
    <property type="protein sequence ID" value="CAB4182676.1"/>
    <property type="molecule type" value="Genomic_DNA"/>
</dbReference>
<gene>
    <name evidence="1" type="ORF">UFOVP1085_15</name>
    <name evidence="2" type="ORF">UFOVP1439_35</name>
</gene>
<proteinExistence type="predicted"/>
<accession>A0A6J5SEN8</accession>
<dbReference type="EMBL" id="LR797394">
    <property type="protein sequence ID" value="CAB4212712.1"/>
    <property type="molecule type" value="Genomic_DNA"/>
</dbReference>
<evidence type="ECO:0000313" key="2">
    <source>
        <dbReference type="EMBL" id="CAB4212712.1"/>
    </source>
</evidence>
<evidence type="ECO:0000313" key="1">
    <source>
        <dbReference type="EMBL" id="CAB4182676.1"/>
    </source>
</evidence>
<protein>
    <submittedName>
        <fullName evidence="2">Uncharacterized protein</fullName>
    </submittedName>
</protein>
<sequence length="75" mass="8920">MNTNSTDQVPERKKRLDDLLLMIGGLEESIRIAQENKEWEFLDVIRPLKVKYYERLRRVAYGLPEETRLPAEEES</sequence>
<name>A0A6J5SEN8_9CAUD</name>
<organism evidence="2">
    <name type="scientific">uncultured Caudovirales phage</name>
    <dbReference type="NCBI Taxonomy" id="2100421"/>
    <lineage>
        <taxon>Viruses</taxon>
        <taxon>Duplodnaviria</taxon>
        <taxon>Heunggongvirae</taxon>
        <taxon>Uroviricota</taxon>
        <taxon>Caudoviricetes</taxon>
        <taxon>Peduoviridae</taxon>
        <taxon>Maltschvirus</taxon>
        <taxon>Maltschvirus maltsch</taxon>
    </lineage>
</organism>